<reference evidence="3" key="1">
    <citation type="journal article" date="2019" name="G3 (Bethesda)">
        <title>Genome Assemblies of Two Rare Opportunistic Yeast Pathogens: Diutina rugosa (syn. Candida rugosa) and Trichomonascus ciferrii (syn. Candida ciferrii).</title>
        <authorList>
            <person name="Mixao V."/>
            <person name="Saus E."/>
            <person name="Hansen A.P."/>
            <person name="Lass-Florl C."/>
            <person name="Gabaldon T."/>
        </authorList>
    </citation>
    <scope>NUCLEOTIDE SEQUENCE</scope>
    <source>
        <strain evidence="3">CBS 4856</strain>
    </source>
</reference>
<evidence type="ECO:0000259" key="2">
    <source>
        <dbReference type="Pfam" id="PF07727"/>
    </source>
</evidence>
<keyword evidence="4" id="KW-1185">Reference proteome</keyword>
<feature type="domain" description="Reverse transcriptase Ty1/copia-type" evidence="2">
    <location>
        <begin position="3"/>
        <end position="89"/>
    </location>
</feature>
<proteinExistence type="predicted"/>
<comment type="caution">
    <text evidence="3">The sequence shown here is derived from an EMBL/GenBank/DDBJ whole genome shotgun (WGS) entry which is preliminary data.</text>
</comment>
<gene>
    <name evidence="3" type="ORF">TRICI_005574</name>
</gene>
<name>A0A642UWJ5_9ASCO</name>
<dbReference type="VEuPathDB" id="FungiDB:TRICI_005574"/>
<feature type="transmembrane region" description="Helical" evidence="1">
    <location>
        <begin position="17"/>
        <end position="36"/>
    </location>
</feature>
<organism evidence="3 4">
    <name type="scientific">Trichomonascus ciferrii</name>
    <dbReference type="NCBI Taxonomy" id="44093"/>
    <lineage>
        <taxon>Eukaryota</taxon>
        <taxon>Fungi</taxon>
        <taxon>Dikarya</taxon>
        <taxon>Ascomycota</taxon>
        <taxon>Saccharomycotina</taxon>
        <taxon>Dipodascomycetes</taxon>
        <taxon>Dipodascales</taxon>
        <taxon>Trichomonascaceae</taxon>
        <taxon>Trichomonascus</taxon>
        <taxon>Trichomonascus ciferrii complex</taxon>
    </lineage>
</organism>
<evidence type="ECO:0000313" key="3">
    <source>
        <dbReference type="EMBL" id="KAA8904199.1"/>
    </source>
</evidence>
<dbReference type="AlphaFoldDB" id="A0A642UWJ5"/>
<dbReference type="EMBL" id="SWFS01000433">
    <property type="protein sequence ID" value="KAA8904199.1"/>
    <property type="molecule type" value="Genomic_DNA"/>
</dbReference>
<protein>
    <recommendedName>
        <fullName evidence="2">Reverse transcriptase Ty1/copia-type domain-containing protein</fullName>
    </recommendedName>
</protein>
<evidence type="ECO:0000313" key="4">
    <source>
        <dbReference type="Proteomes" id="UP000761534"/>
    </source>
</evidence>
<keyword evidence="1" id="KW-0472">Membrane</keyword>
<dbReference type="Proteomes" id="UP000761534">
    <property type="component" value="Unassembled WGS sequence"/>
</dbReference>
<evidence type="ECO:0000256" key="1">
    <source>
        <dbReference type="SAM" id="Phobius"/>
    </source>
</evidence>
<keyword evidence="1" id="KW-0812">Transmembrane</keyword>
<dbReference type="OrthoDB" id="3344688at2759"/>
<accession>A0A642UWJ5</accession>
<dbReference type="Pfam" id="PF07727">
    <property type="entry name" value="RVT_2"/>
    <property type="match status" value="1"/>
</dbReference>
<sequence length="90" mass="9858">MGFASVASSQNIYRKGMGPSLVIVAIYVDGLLVIGYDKTRVSEMKASIGRLFQATGIGAVNKFLGLEVESDFERWSTKVTGYQYIAKMLN</sequence>
<keyword evidence="1" id="KW-1133">Transmembrane helix</keyword>
<dbReference type="InterPro" id="IPR013103">
    <property type="entry name" value="RVT_2"/>
</dbReference>